<dbReference type="EMBL" id="AP012319">
    <property type="protein sequence ID" value="BAL87252.1"/>
    <property type="molecule type" value="Genomic_DNA"/>
</dbReference>
<dbReference type="KEGG" id="ams:AMIS_20320"/>
<dbReference type="AlphaFoldDB" id="I0H2L5"/>
<protein>
    <submittedName>
        <fullName evidence="1">Uncharacterized protein</fullName>
    </submittedName>
</protein>
<accession>I0H2L5</accession>
<dbReference type="RefSeq" id="WP_014442147.1">
    <property type="nucleotide sequence ID" value="NC_017093.1"/>
</dbReference>
<keyword evidence="2" id="KW-1185">Reference proteome</keyword>
<dbReference type="STRING" id="512565.AMIS_20320"/>
<dbReference type="Proteomes" id="UP000007882">
    <property type="component" value="Chromosome"/>
</dbReference>
<gene>
    <name evidence="1" type="ordered locus">AMIS_20320</name>
</gene>
<sequence>MHTAQLRAPADYELSPAEAEQLLRSIGPVHALVIDALNPDGSVRDQTAFDQLAAIEVDELDDRTARDVDLMLAHYGIEVAS</sequence>
<dbReference type="HOGENOM" id="CLU_2566174_0_0_11"/>
<name>I0H2L5_ACTM4</name>
<evidence type="ECO:0000313" key="2">
    <source>
        <dbReference type="Proteomes" id="UP000007882"/>
    </source>
</evidence>
<evidence type="ECO:0000313" key="1">
    <source>
        <dbReference type="EMBL" id="BAL87252.1"/>
    </source>
</evidence>
<proteinExistence type="predicted"/>
<dbReference type="PATRIC" id="fig|512565.3.peg.2036"/>
<organism evidence="1 2">
    <name type="scientific">Actinoplanes missouriensis (strain ATCC 14538 / DSM 43046 / CBS 188.64 / JCM 3121 / NBRC 102363 / NCIMB 12654 / NRRL B-3342 / UNCC 431)</name>
    <dbReference type="NCBI Taxonomy" id="512565"/>
    <lineage>
        <taxon>Bacteria</taxon>
        <taxon>Bacillati</taxon>
        <taxon>Actinomycetota</taxon>
        <taxon>Actinomycetes</taxon>
        <taxon>Micromonosporales</taxon>
        <taxon>Micromonosporaceae</taxon>
        <taxon>Actinoplanes</taxon>
    </lineage>
</organism>
<reference evidence="1 2" key="1">
    <citation type="submission" date="2012-02" db="EMBL/GenBank/DDBJ databases">
        <title>Complete genome sequence of Actinoplanes missouriensis 431 (= NBRC 102363).</title>
        <authorList>
            <person name="Ohnishi Y."/>
            <person name="Ishikawa J."/>
            <person name="Sekine M."/>
            <person name="Hosoyama A."/>
            <person name="Harada T."/>
            <person name="Narita H."/>
            <person name="Hata T."/>
            <person name="Konno Y."/>
            <person name="Tutikane K."/>
            <person name="Fujita N."/>
            <person name="Horinouchi S."/>
            <person name="Hayakawa M."/>
        </authorList>
    </citation>
    <scope>NUCLEOTIDE SEQUENCE [LARGE SCALE GENOMIC DNA]</scope>
    <source>
        <strain evidence="2">ATCC 14538 / DSM 43046 / CBS 188.64 / JCM 3121 / NBRC 102363 / NCIMB 12654 / NRRL B-3342 / UNCC 431</strain>
    </source>
</reference>